<reference evidence="1 2" key="1">
    <citation type="journal article" date="2011" name="J. Bacteriol.">
        <title>Complete genome sequence of the plant growth-promoting endophyte Burkholderia phytofirmans strain PsJN.</title>
        <authorList>
            <person name="Weilharter A."/>
            <person name="Mitter B."/>
            <person name="Shin M.V."/>
            <person name="Chain P.S."/>
            <person name="Nowak J."/>
            <person name="Sessitsch A."/>
        </authorList>
    </citation>
    <scope>NUCLEOTIDE SEQUENCE [LARGE SCALE GENOMIC DNA]</scope>
    <source>
        <strain evidence="2">DSM 17436 / LMG 22146 / PsJN</strain>
    </source>
</reference>
<protein>
    <submittedName>
        <fullName evidence="1">Uncharacterized protein</fullName>
    </submittedName>
</protein>
<proteinExistence type="predicted"/>
<dbReference type="AlphaFoldDB" id="B2T1Y6"/>
<organism evidence="1 2">
    <name type="scientific">Paraburkholderia phytofirmans (strain DSM 17436 / LMG 22146 / PsJN)</name>
    <name type="common">Burkholderia phytofirmans</name>
    <dbReference type="NCBI Taxonomy" id="398527"/>
    <lineage>
        <taxon>Bacteria</taxon>
        <taxon>Pseudomonadati</taxon>
        <taxon>Pseudomonadota</taxon>
        <taxon>Betaproteobacteria</taxon>
        <taxon>Burkholderiales</taxon>
        <taxon>Burkholderiaceae</taxon>
        <taxon>Paraburkholderia</taxon>
    </lineage>
</organism>
<dbReference type="Proteomes" id="UP000001739">
    <property type="component" value="Chromosome 1"/>
</dbReference>
<dbReference type="STRING" id="398527.Bphyt_1181"/>
<dbReference type="EMBL" id="CP001052">
    <property type="protein sequence ID" value="ACD15597.1"/>
    <property type="molecule type" value="Genomic_DNA"/>
</dbReference>
<evidence type="ECO:0000313" key="1">
    <source>
        <dbReference type="EMBL" id="ACD15597.1"/>
    </source>
</evidence>
<dbReference type="OrthoDB" id="6146556at2"/>
<accession>B2T1Y6</accession>
<dbReference type="HOGENOM" id="CLU_553987_0_0_4"/>
<dbReference type="RefSeq" id="WP_012432221.1">
    <property type="nucleotide sequence ID" value="NC_010681.1"/>
</dbReference>
<dbReference type="KEGG" id="bpy:Bphyt_1181"/>
<dbReference type="eggNOG" id="COG3325">
    <property type="taxonomic scope" value="Bacteria"/>
</dbReference>
<sequence length="492" mass="52441">MIIAMEADAYHLPTGQVHTWYFSEAGFMTRPDDVPPNVYFEPVIKTAPTLDRLLFDGAATFGATRVTVGNVLLVNQDGHLDDLATDYAFSGRRFVVRMGELDVPYAQWAVVMTGTLSDVSVEDAGLSVVIEDRLADLTIANRPKYLGNNVLPAGIEGTKDDLKDQFKPRVYGLVLNVSPKCVNTSKLIYQVSDAACAVTAVYDNGVALTRGADYASTDDMQATAPAPGQFRCTAGLFRLGSASAGTVTCDAQGARTSAADLLVAIARDAGVPDADIVMTDVAALDALNSAVTGTWADADATPQSLMDTIAGSIGAWYGFDRLSRLRMGRLDAPVGAPVVTWGQETQMALTVRAAGVPAWSVAVNYAHNYTTQTDVAAASARTVAWLAQEYRTSTSEDPAIKVPWPHADELSFDTGLANEPDAVAESQRRLALYGVRRLTLDVDVPVTELGEVDLGDVVALDTPRFGLSGRLFRVIGINTGFTHGRAALVLWG</sequence>
<name>B2T1Y6_PARPJ</name>
<evidence type="ECO:0000313" key="2">
    <source>
        <dbReference type="Proteomes" id="UP000001739"/>
    </source>
</evidence>
<gene>
    <name evidence="1" type="ordered locus">Bphyt_1181</name>
</gene>